<dbReference type="STRING" id="1527.SAMN04489757_11099"/>
<dbReference type="AlphaFoldDB" id="A0A1I5ER45"/>
<dbReference type="Gene3D" id="3.60.15.10">
    <property type="entry name" value="Ribonuclease Z/Hydroxyacylglutathione hydrolase-like"/>
    <property type="match status" value="1"/>
</dbReference>
<dbReference type="InterPro" id="IPR036866">
    <property type="entry name" value="RibonucZ/Hydroxyglut_hydro"/>
</dbReference>
<protein>
    <submittedName>
        <fullName evidence="1">L-ascorbate metabolism protein UlaG, beta-lactamase superfamily</fullName>
    </submittedName>
</protein>
<name>A0A1I5ER45_9FIRM</name>
<keyword evidence="2" id="KW-1185">Reference proteome</keyword>
<dbReference type="RefSeq" id="WP_091685838.1">
    <property type="nucleotide sequence ID" value="NZ_BAABFM010000061.1"/>
</dbReference>
<accession>A0A1I5ER45</accession>
<proteinExistence type="predicted"/>
<dbReference type="PANTHER" id="PTHR42967:SF1">
    <property type="entry name" value="MBL FOLD METALLO-HYDROLASE"/>
    <property type="match status" value="1"/>
</dbReference>
<gene>
    <name evidence="1" type="ORF">SAMN04489757_11099</name>
</gene>
<dbReference type="SUPFAM" id="SSF56281">
    <property type="entry name" value="Metallo-hydrolase/oxidoreductase"/>
    <property type="match status" value="1"/>
</dbReference>
<dbReference type="OrthoDB" id="36975at2"/>
<organism evidence="1 2">
    <name type="scientific">Anaerocolumna aminovalerica</name>
    <dbReference type="NCBI Taxonomy" id="1527"/>
    <lineage>
        <taxon>Bacteria</taxon>
        <taxon>Bacillati</taxon>
        <taxon>Bacillota</taxon>
        <taxon>Clostridia</taxon>
        <taxon>Lachnospirales</taxon>
        <taxon>Lachnospiraceae</taxon>
        <taxon>Anaerocolumna</taxon>
    </lineage>
</organism>
<reference evidence="1 2" key="1">
    <citation type="submission" date="2016-10" db="EMBL/GenBank/DDBJ databases">
        <authorList>
            <person name="de Groot N.N."/>
        </authorList>
    </citation>
    <scope>NUCLEOTIDE SEQUENCE [LARGE SCALE GENOMIC DNA]</scope>
    <source>
        <strain evidence="1 2">DSM 1283</strain>
    </source>
</reference>
<dbReference type="EMBL" id="FOWD01000010">
    <property type="protein sequence ID" value="SFO13968.1"/>
    <property type="molecule type" value="Genomic_DNA"/>
</dbReference>
<evidence type="ECO:0000313" key="1">
    <source>
        <dbReference type="EMBL" id="SFO13968.1"/>
    </source>
</evidence>
<sequence length="257" mass="30337">MHITYIHHSCFSVEMEDVVLLFDYYKGNLPAFDSKKHIFVFASHKHPDHFDLKIFDLAKEYPHISYILSNDIKMNDTYMNRKNIPEKARSNIFYIGKNVYSSYPITIESNLHIKNGDISENPASIKVETLKSTDAGVAFIVSHNDKVIYHAGDLNWWSWQGETAEEYHSMTDGFQKEMDHIKDREFDAAFVPLDPRQEERFFWGFDYFMKNTNTKKVFPMHFWLDYSIISKLKEMDIAKDYVDKVMTISEEGQHFNI</sequence>
<dbReference type="Proteomes" id="UP000198806">
    <property type="component" value="Unassembled WGS sequence"/>
</dbReference>
<dbReference type="Pfam" id="PF13483">
    <property type="entry name" value="Lactamase_B_3"/>
    <property type="match status" value="1"/>
</dbReference>
<dbReference type="PANTHER" id="PTHR42967">
    <property type="entry name" value="METAL DEPENDENT HYDROLASE"/>
    <property type="match status" value="1"/>
</dbReference>
<evidence type="ECO:0000313" key="2">
    <source>
        <dbReference type="Proteomes" id="UP000198806"/>
    </source>
</evidence>